<dbReference type="AlphaFoldDB" id="A0A9Q1FFL5"/>
<keyword evidence="3" id="KW-1185">Reference proteome</keyword>
<comment type="caution">
    <text evidence="2">The sequence shown here is derived from an EMBL/GenBank/DDBJ whole genome shotgun (WGS) entry which is preliminary data.</text>
</comment>
<name>A0A9Q1FFL5_SYNKA</name>
<feature type="region of interest" description="Disordered" evidence="1">
    <location>
        <begin position="33"/>
        <end position="66"/>
    </location>
</feature>
<evidence type="ECO:0000313" key="2">
    <source>
        <dbReference type="EMBL" id="KAJ8357406.1"/>
    </source>
</evidence>
<organism evidence="2 3">
    <name type="scientific">Synaphobranchus kaupii</name>
    <name type="common">Kaup's arrowtooth eel</name>
    <dbReference type="NCBI Taxonomy" id="118154"/>
    <lineage>
        <taxon>Eukaryota</taxon>
        <taxon>Metazoa</taxon>
        <taxon>Chordata</taxon>
        <taxon>Craniata</taxon>
        <taxon>Vertebrata</taxon>
        <taxon>Euteleostomi</taxon>
        <taxon>Actinopterygii</taxon>
        <taxon>Neopterygii</taxon>
        <taxon>Teleostei</taxon>
        <taxon>Anguilliformes</taxon>
        <taxon>Synaphobranchidae</taxon>
        <taxon>Synaphobranchus</taxon>
    </lineage>
</organism>
<proteinExistence type="predicted"/>
<accession>A0A9Q1FFL5</accession>
<evidence type="ECO:0000313" key="3">
    <source>
        <dbReference type="Proteomes" id="UP001152622"/>
    </source>
</evidence>
<sequence>MSEAEALRGGRVIRRYRRRIRLLGDRLDITSTPSGLPTRALPVGHKSSVPKNTLRQCGDVDSGAASAVRRRPQRSCVCSEVRQWGRKVAAIRGKAKTDTTRPPYV</sequence>
<gene>
    <name evidence="2" type="ORF">SKAU_G00202000</name>
</gene>
<dbReference type="Proteomes" id="UP001152622">
    <property type="component" value="Chromosome 6"/>
</dbReference>
<protein>
    <submittedName>
        <fullName evidence="2">Uncharacterized protein</fullName>
    </submittedName>
</protein>
<dbReference type="EMBL" id="JAINUF010000006">
    <property type="protein sequence ID" value="KAJ8357406.1"/>
    <property type="molecule type" value="Genomic_DNA"/>
</dbReference>
<evidence type="ECO:0000256" key="1">
    <source>
        <dbReference type="SAM" id="MobiDB-lite"/>
    </source>
</evidence>
<reference evidence="2" key="1">
    <citation type="journal article" date="2023" name="Science">
        <title>Genome structures resolve the early diversification of teleost fishes.</title>
        <authorList>
            <person name="Parey E."/>
            <person name="Louis A."/>
            <person name="Montfort J."/>
            <person name="Bouchez O."/>
            <person name="Roques C."/>
            <person name="Iampietro C."/>
            <person name="Lluch J."/>
            <person name="Castinel A."/>
            <person name="Donnadieu C."/>
            <person name="Desvignes T."/>
            <person name="Floi Bucao C."/>
            <person name="Jouanno E."/>
            <person name="Wen M."/>
            <person name="Mejri S."/>
            <person name="Dirks R."/>
            <person name="Jansen H."/>
            <person name="Henkel C."/>
            <person name="Chen W.J."/>
            <person name="Zahm M."/>
            <person name="Cabau C."/>
            <person name="Klopp C."/>
            <person name="Thompson A.W."/>
            <person name="Robinson-Rechavi M."/>
            <person name="Braasch I."/>
            <person name="Lecointre G."/>
            <person name="Bobe J."/>
            <person name="Postlethwait J.H."/>
            <person name="Berthelot C."/>
            <person name="Roest Crollius H."/>
            <person name="Guiguen Y."/>
        </authorList>
    </citation>
    <scope>NUCLEOTIDE SEQUENCE</scope>
    <source>
        <strain evidence="2">WJC10195</strain>
    </source>
</reference>